<feature type="transmembrane region" description="Helical" evidence="7">
    <location>
        <begin position="277"/>
        <end position="301"/>
    </location>
</feature>
<feature type="compositionally biased region" description="Basic and acidic residues" evidence="6">
    <location>
        <begin position="107"/>
        <end position="135"/>
    </location>
</feature>
<accession>A0A3A1Y1L2</accession>
<comment type="caution">
    <text evidence="9">The sequence shown here is derived from an EMBL/GenBank/DDBJ whole genome shotgun (WGS) entry which is preliminary data.</text>
</comment>
<feature type="region of interest" description="Disordered" evidence="6">
    <location>
        <begin position="1"/>
        <end position="135"/>
    </location>
</feature>
<reference evidence="9 10" key="1">
    <citation type="submission" date="2017-08" db="EMBL/GenBank/DDBJ databases">
        <title>Reclassification of Bisgaard taxon 37 and 44.</title>
        <authorList>
            <person name="Christensen H."/>
        </authorList>
    </citation>
    <scope>NUCLEOTIDE SEQUENCE [LARGE SCALE GENOMIC DNA]</scope>
    <source>
        <strain evidence="9 10">B96_3</strain>
    </source>
</reference>
<dbReference type="EMBL" id="NRHC01000065">
    <property type="protein sequence ID" value="RIY32222.1"/>
    <property type="molecule type" value="Genomic_DNA"/>
</dbReference>
<dbReference type="GO" id="GO:0022857">
    <property type="term" value="F:transmembrane transporter activity"/>
    <property type="evidence" value="ECO:0007669"/>
    <property type="project" value="InterPro"/>
</dbReference>
<evidence type="ECO:0000313" key="10">
    <source>
        <dbReference type="Proteomes" id="UP000265691"/>
    </source>
</evidence>
<feature type="compositionally biased region" description="Polar residues" evidence="6">
    <location>
        <begin position="1"/>
        <end position="21"/>
    </location>
</feature>
<sequence length="548" mass="60353">MTDKNNTIPTAAEQAKTNEQLNALEGEHHPEEIAQHVTRTIASEESAGMQTSSSTTDIDIQEEPSSKSTTSTTTTKSSATNSSNHAEILSQTNSPNTTSKANNDGKVNIDDKASIEGKTSKTSKADRGGKVNFDDLTPHQQELQAKVPKTVYLIALMAFLTFFSGLANNSFSPAINAIAEDFNTTVGHIQQIIAYYTIGMGIGQLFWGPFMDRFGRKTVIIICAFAGVAVNTWLIFASTFAELQSIRILQGMVFTGLSISPLVMLRDIFSPRKYIQYDSWIVTIFLFAPVVAPVIGGWIYITAGWHMIFIAISGLLILAFALFMFFVPETIDPKKVQPFKIKSILSNYAFILSTPNSLLLMLINSLYTITIVSFPTLLPAIYMYDYHISPHLYGYCLLVNLVSISLGVQINQRLISKGKNPAIIWRNGAIFQALFTVVNFVVCFYFLSVPGIMIALFANLIFNGFLNGNLITIFLLDYINMVGTANSLLTASRLIFAGSVVAWISHLDRHQGATLLYTNAIIIIICALLIVTYCAIYRPQDRTTATGK</sequence>
<evidence type="ECO:0000256" key="2">
    <source>
        <dbReference type="ARBA" id="ARBA00022448"/>
    </source>
</evidence>
<evidence type="ECO:0000256" key="3">
    <source>
        <dbReference type="ARBA" id="ARBA00022692"/>
    </source>
</evidence>
<feature type="transmembrane region" description="Helical" evidence="7">
    <location>
        <begin position="219"/>
        <end position="240"/>
    </location>
</feature>
<feature type="compositionally biased region" description="Polar residues" evidence="6">
    <location>
        <begin position="89"/>
        <end position="102"/>
    </location>
</feature>
<keyword evidence="2" id="KW-0813">Transport</keyword>
<dbReference type="Gene3D" id="1.20.1720.10">
    <property type="entry name" value="Multidrug resistance protein D"/>
    <property type="match status" value="1"/>
</dbReference>
<evidence type="ECO:0000256" key="6">
    <source>
        <dbReference type="SAM" id="MobiDB-lite"/>
    </source>
</evidence>
<feature type="domain" description="Major facilitator superfamily (MFS) profile" evidence="8">
    <location>
        <begin position="153"/>
        <end position="538"/>
    </location>
</feature>
<dbReference type="Pfam" id="PF07690">
    <property type="entry name" value="MFS_1"/>
    <property type="match status" value="1"/>
</dbReference>
<feature type="transmembrane region" description="Helical" evidence="7">
    <location>
        <begin position="392"/>
        <end position="411"/>
    </location>
</feature>
<keyword evidence="10" id="KW-1185">Reference proteome</keyword>
<dbReference type="AlphaFoldDB" id="A0A3A1Y1L2"/>
<feature type="transmembrane region" description="Helical" evidence="7">
    <location>
        <begin position="423"/>
        <end position="447"/>
    </location>
</feature>
<name>A0A3A1Y1L2_9GAMM</name>
<feature type="transmembrane region" description="Helical" evidence="7">
    <location>
        <begin position="348"/>
        <end position="372"/>
    </location>
</feature>
<protein>
    <recommendedName>
        <fullName evidence="8">Major facilitator superfamily (MFS) profile domain-containing protein</fullName>
    </recommendedName>
</protein>
<evidence type="ECO:0000313" key="9">
    <source>
        <dbReference type="EMBL" id="RIY32222.1"/>
    </source>
</evidence>
<evidence type="ECO:0000259" key="8">
    <source>
        <dbReference type="PROSITE" id="PS50850"/>
    </source>
</evidence>
<feature type="compositionally biased region" description="Low complexity" evidence="6">
    <location>
        <begin position="66"/>
        <end position="84"/>
    </location>
</feature>
<dbReference type="Proteomes" id="UP000265691">
    <property type="component" value="Unassembled WGS sequence"/>
</dbReference>
<feature type="transmembrane region" description="Helical" evidence="7">
    <location>
        <begin position="516"/>
        <end position="536"/>
    </location>
</feature>
<dbReference type="SUPFAM" id="SSF103473">
    <property type="entry name" value="MFS general substrate transporter"/>
    <property type="match status" value="1"/>
</dbReference>
<evidence type="ECO:0000256" key="5">
    <source>
        <dbReference type="ARBA" id="ARBA00023136"/>
    </source>
</evidence>
<dbReference type="InterPro" id="IPR020846">
    <property type="entry name" value="MFS_dom"/>
</dbReference>
<feature type="transmembrane region" description="Helical" evidence="7">
    <location>
        <begin position="246"/>
        <end position="265"/>
    </location>
</feature>
<evidence type="ECO:0000256" key="4">
    <source>
        <dbReference type="ARBA" id="ARBA00022989"/>
    </source>
</evidence>
<keyword evidence="4 7" id="KW-1133">Transmembrane helix</keyword>
<dbReference type="RefSeq" id="WP_119525317.1">
    <property type="nucleotide sequence ID" value="NZ_NRHC01000065.1"/>
</dbReference>
<dbReference type="PROSITE" id="PS50850">
    <property type="entry name" value="MFS"/>
    <property type="match status" value="1"/>
</dbReference>
<dbReference type="PANTHER" id="PTHR23502">
    <property type="entry name" value="MAJOR FACILITATOR SUPERFAMILY"/>
    <property type="match status" value="1"/>
</dbReference>
<keyword evidence="3 7" id="KW-0812">Transmembrane</keyword>
<gene>
    <name evidence="9" type="ORF">CKF54_05265</name>
</gene>
<dbReference type="GO" id="GO:0005886">
    <property type="term" value="C:plasma membrane"/>
    <property type="evidence" value="ECO:0007669"/>
    <property type="project" value="TreeGrafter"/>
</dbReference>
<dbReference type="OrthoDB" id="9812221at2"/>
<feature type="compositionally biased region" description="Basic and acidic residues" evidence="6">
    <location>
        <begin position="25"/>
        <end position="34"/>
    </location>
</feature>
<proteinExistence type="predicted"/>
<evidence type="ECO:0000256" key="1">
    <source>
        <dbReference type="ARBA" id="ARBA00004141"/>
    </source>
</evidence>
<feature type="transmembrane region" description="Helical" evidence="7">
    <location>
        <begin position="488"/>
        <end position="504"/>
    </location>
</feature>
<dbReference type="InterPro" id="IPR036259">
    <property type="entry name" value="MFS_trans_sf"/>
</dbReference>
<organism evidence="9 10">
    <name type="scientific">Psittacicella hinzii</name>
    <dbReference type="NCBI Taxonomy" id="2028575"/>
    <lineage>
        <taxon>Bacteria</taxon>
        <taxon>Pseudomonadati</taxon>
        <taxon>Pseudomonadota</taxon>
        <taxon>Gammaproteobacteria</taxon>
        <taxon>Pasteurellales</taxon>
        <taxon>Psittacicellaceae</taxon>
        <taxon>Psittacicella</taxon>
    </lineage>
</organism>
<dbReference type="PANTHER" id="PTHR23502:SF132">
    <property type="entry name" value="POLYAMINE TRANSPORTER 2-RELATED"/>
    <property type="match status" value="1"/>
</dbReference>
<comment type="subcellular location">
    <subcellularLocation>
        <location evidence="1">Membrane</location>
        <topology evidence="1">Multi-pass membrane protein</topology>
    </subcellularLocation>
</comment>
<feature type="compositionally biased region" description="Polar residues" evidence="6">
    <location>
        <begin position="37"/>
        <end position="58"/>
    </location>
</feature>
<keyword evidence="5 7" id="KW-0472">Membrane</keyword>
<evidence type="ECO:0000256" key="7">
    <source>
        <dbReference type="SAM" id="Phobius"/>
    </source>
</evidence>
<feature type="transmembrane region" description="Helical" evidence="7">
    <location>
        <begin position="307"/>
        <end position="327"/>
    </location>
</feature>
<feature type="transmembrane region" description="Helical" evidence="7">
    <location>
        <begin position="150"/>
        <end position="168"/>
    </location>
</feature>
<feature type="transmembrane region" description="Helical" evidence="7">
    <location>
        <begin position="188"/>
        <end position="207"/>
    </location>
</feature>
<feature type="transmembrane region" description="Helical" evidence="7">
    <location>
        <begin position="453"/>
        <end position="476"/>
    </location>
</feature>
<dbReference type="InterPro" id="IPR011701">
    <property type="entry name" value="MFS"/>
</dbReference>